<dbReference type="InterPro" id="IPR003690">
    <property type="entry name" value="MTERF"/>
</dbReference>
<evidence type="ECO:0000313" key="4">
    <source>
        <dbReference type="EMBL" id="TVU11979.1"/>
    </source>
</evidence>
<keyword evidence="5" id="KW-1185">Reference proteome</keyword>
<gene>
    <name evidence="4" type="ORF">EJB05_45591</name>
</gene>
<dbReference type="GO" id="GO:0003676">
    <property type="term" value="F:nucleic acid binding"/>
    <property type="evidence" value="ECO:0007669"/>
    <property type="project" value="InterPro"/>
</dbReference>
<protein>
    <submittedName>
        <fullName evidence="4">Uncharacterized protein</fullName>
    </submittedName>
</protein>
<dbReference type="Proteomes" id="UP000324897">
    <property type="component" value="Chromosome 3"/>
</dbReference>
<dbReference type="FunFam" id="1.25.70.10:FF:000001">
    <property type="entry name" value="Mitochondrial transcription termination factor-like"/>
    <property type="match status" value="1"/>
</dbReference>
<dbReference type="InterPro" id="IPR038538">
    <property type="entry name" value="MTERF_sf"/>
</dbReference>
<keyword evidence="2" id="KW-0805">Transcription regulation</keyword>
<comment type="caution">
    <text evidence="4">The sequence shown here is derived from an EMBL/GenBank/DDBJ whole genome shotgun (WGS) entry which is preliminary data.</text>
</comment>
<keyword evidence="2" id="KW-0806">Transcription termination</keyword>
<dbReference type="OrthoDB" id="785478at2759"/>
<feature type="non-terminal residue" evidence="4">
    <location>
        <position position="1"/>
    </location>
</feature>
<reference evidence="4 5" key="1">
    <citation type="journal article" date="2019" name="Sci. Rep.">
        <title>A high-quality genome of Eragrostis curvula grass provides insights into Poaceae evolution and supports new strategies to enhance forage quality.</title>
        <authorList>
            <person name="Carballo J."/>
            <person name="Santos B.A.C.M."/>
            <person name="Zappacosta D."/>
            <person name="Garbus I."/>
            <person name="Selva J.P."/>
            <person name="Gallo C.A."/>
            <person name="Diaz A."/>
            <person name="Albertini E."/>
            <person name="Caccamo M."/>
            <person name="Echenique V."/>
        </authorList>
    </citation>
    <scope>NUCLEOTIDE SEQUENCE [LARGE SCALE GENOMIC DNA]</scope>
    <source>
        <strain evidence="5">cv. Victoria</strain>
        <tissue evidence="4">Leaf</tissue>
    </source>
</reference>
<dbReference type="AlphaFoldDB" id="A0A5J9TKR6"/>
<evidence type="ECO:0000256" key="2">
    <source>
        <dbReference type="ARBA" id="ARBA00022472"/>
    </source>
</evidence>
<dbReference type="GO" id="GO:0006353">
    <property type="term" value="P:DNA-templated transcription termination"/>
    <property type="evidence" value="ECO:0007669"/>
    <property type="project" value="UniProtKB-KW"/>
</dbReference>
<keyword evidence="2" id="KW-0804">Transcription</keyword>
<evidence type="ECO:0000256" key="1">
    <source>
        <dbReference type="ARBA" id="ARBA00007692"/>
    </source>
</evidence>
<accession>A0A5J9TKR6</accession>
<dbReference type="Pfam" id="PF02536">
    <property type="entry name" value="mTERF"/>
    <property type="match status" value="1"/>
</dbReference>
<dbReference type="PANTHER" id="PTHR13068">
    <property type="entry name" value="CGI-12 PROTEIN-RELATED"/>
    <property type="match status" value="1"/>
</dbReference>
<proteinExistence type="inferred from homology"/>
<organism evidence="4 5">
    <name type="scientific">Eragrostis curvula</name>
    <name type="common">weeping love grass</name>
    <dbReference type="NCBI Taxonomy" id="38414"/>
    <lineage>
        <taxon>Eukaryota</taxon>
        <taxon>Viridiplantae</taxon>
        <taxon>Streptophyta</taxon>
        <taxon>Embryophyta</taxon>
        <taxon>Tracheophyta</taxon>
        <taxon>Spermatophyta</taxon>
        <taxon>Magnoliopsida</taxon>
        <taxon>Liliopsida</taxon>
        <taxon>Poales</taxon>
        <taxon>Poaceae</taxon>
        <taxon>PACMAD clade</taxon>
        <taxon>Chloridoideae</taxon>
        <taxon>Eragrostideae</taxon>
        <taxon>Eragrostidinae</taxon>
        <taxon>Eragrostis</taxon>
    </lineage>
</organism>
<dbReference type="SMART" id="SM00733">
    <property type="entry name" value="Mterf"/>
    <property type="match status" value="4"/>
</dbReference>
<comment type="similarity">
    <text evidence="1">Belongs to the mTERF family.</text>
</comment>
<dbReference type="PANTHER" id="PTHR13068:SF84">
    <property type="entry name" value="OS06G0225100 PROTEIN"/>
    <property type="match status" value="1"/>
</dbReference>
<dbReference type="EMBL" id="RWGY01000039">
    <property type="protein sequence ID" value="TVU11979.1"/>
    <property type="molecule type" value="Genomic_DNA"/>
</dbReference>
<sequence length="294" mass="33122">LFGSFDNLLLALKKNSYLLGANLERVVKPNLSLLSEYGLGAHEISKFCLKAPTLLTVRPARVRAMAAFVEDMGIPCGKLILWHALRCFTNISKESVTAKIELLKRIFRCSEPEVIIVLSKTPALLTNSEDRMCRVSGFLFSEAGLDPAYVACHPELMTYSLEGRLMPRFYVVKFLKETGSLGQHRSYYAAVAVKEKDFVERYIQPYMEAAPHLAEDYAAACRGQGRLVPRFYVVKFLLKEKGLLGHHQSYYAAVLLKEKGFGERYIHPYMEAAPNLAIDYAAACRGSKLRFYDS</sequence>
<name>A0A5J9TKR6_9POAL</name>
<keyword evidence="3" id="KW-0809">Transit peptide</keyword>
<dbReference type="Gene3D" id="1.25.70.10">
    <property type="entry name" value="Transcription termination factor 3, mitochondrial"/>
    <property type="match status" value="1"/>
</dbReference>
<evidence type="ECO:0000256" key="3">
    <source>
        <dbReference type="ARBA" id="ARBA00022946"/>
    </source>
</evidence>
<evidence type="ECO:0000313" key="5">
    <source>
        <dbReference type="Proteomes" id="UP000324897"/>
    </source>
</evidence>